<dbReference type="EMBL" id="JACJIA010000006">
    <property type="protein sequence ID" value="MBA8953456.1"/>
    <property type="molecule type" value="Genomic_DNA"/>
</dbReference>
<sequence>MGAQTEPVSPRIEIPRDPAVAAEVAALVNRVYAAAEEGLWRAGAARITPPEVAGLVRQGEIVVARLDGRIVGCVRVRALDERVGGFGMLAADPAHRGHGVGRRLVDFAERLSRERGLTTMRLEPLVPTRRPHPGKQALHAWYTRLGYRVTRDGAIEEQYPELAALLAVPCDHVIYHKDLGRA</sequence>
<keyword evidence="5" id="KW-1185">Reference proteome</keyword>
<dbReference type="Proteomes" id="UP000572680">
    <property type="component" value="Unassembled WGS sequence"/>
</dbReference>
<keyword evidence="2" id="KW-0012">Acyltransferase</keyword>
<evidence type="ECO:0000313" key="5">
    <source>
        <dbReference type="Proteomes" id="UP000572680"/>
    </source>
</evidence>
<dbReference type="SUPFAM" id="SSF55729">
    <property type="entry name" value="Acyl-CoA N-acyltransferases (Nat)"/>
    <property type="match status" value="1"/>
</dbReference>
<evidence type="ECO:0000259" key="3">
    <source>
        <dbReference type="PROSITE" id="PS51186"/>
    </source>
</evidence>
<dbReference type="RefSeq" id="WP_182845600.1">
    <property type="nucleotide sequence ID" value="NZ_BAAALP010000001.1"/>
</dbReference>
<dbReference type="PANTHER" id="PTHR43877:SF2">
    <property type="entry name" value="AMINOALKYLPHOSPHONATE N-ACETYLTRANSFERASE-RELATED"/>
    <property type="match status" value="1"/>
</dbReference>
<protein>
    <submittedName>
        <fullName evidence="4">GNAT superfamily N-acetyltransferase</fullName>
    </submittedName>
</protein>
<proteinExistence type="predicted"/>
<dbReference type="Pfam" id="PF13508">
    <property type="entry name" value="Acetyltransf_7"/>
    <property type="match status" value="1"/>
</dbReference>
<dbReference type="Gene3D" id="3.40.630.30">
    <property type="match status" value="1"/>
</dbReference>
<accession>A0A7W3QNE4</accession>
<dbReference type="PANTHER" id="PTHR43877">
    <property type="entry name" value="AMINOALKYLPHOSPHONATE N-ACETYLTRANSFERASE-RELATED-RELATED"/>
    <property type="match status" value="1"/>
</dbReference>
<comment type="caution">
    <text evidence="4">The sequence shown here is derived from an EMBL/GenBank/DDBJ whole genome shotgun (WGS) entry which is preliminary data.</text>
</comment>
<dbReference type="CDD" id="cd04301">
    <property type="entry name" value="NAT_SF"/>
    <property type="match status" value="1"/>
</dbReference>
<dbReference type="PROSITE" id="PS51186">
    <property type="entry name" value="GNAT"/>
    <property type="match status" value="1"/>
</dbReference>
<dbReference type="AlphaFoldDB" id="A0A7W3QNE4"/>
<feature type="domain" description="N-acetyltransferase" evidence="3">
    <location>
        <begin position="12"/>
        <end position="171"/>
    </location>
</feature>
<keyword evidence="1 4" id="KW-0808">Transferase</keyword>
<dbReference type="InterPro" id="IPR016181">
    <property type="entry name" value="Acyl_CoA_acyltransferase"/>
</dbReference>
<name>A0A7W3QNE4_ACTNM</name>
<dbReference type="InterPro" id="IPR000182">
    <property type="entry name" value="GNAT_dom"/>
</dbReference>
<evidence type="ECO:0000313" key="4">
    <source>
        <dbReference type="EMBL" id="MBA8953456.1"/>
    </source>
</evidence>
<dbReference type="InterPro" id="IPR050832">
    <property type="entry name" value="Bact_Acetyltransf"/>
</dbReference>
<dbReference type="GO" id="GO:0016747">
    <property type="term" value="F:acyltransferase activity, transferring groups other than amino-acyl groups"/>
    <property type="evidence" value="ECO:0007669"/>
    <property type="project" value="InterPro"/>
</dbReference>
<reference evidence="4 5" key="1">
    <citation type="submission" date="2020-08" db="EMBL/GenBank/DDBJ databases">
        <title>Genomic Encyclopedia of Type Strains, Phase IV (KMG-IV): sequencing the most valuable type-strain genomes for metagenomic binning, comparative biology and taxonomic classification.</title>
        <authorList>
            <person name="Goeker M."/>
        </authorList>
    </citation>
    <scope>NUCLEOTIDE SEQUENCE [LARGE SCALE GENOMIC DNA]</scope>
    <source>
        <strain evidence="4 5">DSM 44197</strain>
    </source>
</reference>
<organism evidence="4 5">
    <name type="scientific">Actinomadura namibiensis</name>
    <dbReference type="NCBI Taxonomy" id="182080"/>
    <lineage>
        <taxon>Bacteria</taxon>
        <taxon>Bacillati</taxon>
        <taxon>Actinomycetota</taxon>
        <taxon>Actinomycetes</taxon>
        <taxon>Streptosporangiales</taxon>
        <taxon>Thermomonosporaceae</taxon>
        <taxon>Actinomadura</taxon>
    </lineage>
</organism>
<evidence type="ECO:0000256" key="2">
    <source>
        <dbReference type="ARBA" id="ARBA00023315"/>
    </source>
</evidence>
<gene>
    <name evidence="4" type="ORF">HNR61_005106</name>
</gene>
<evidence type="ECO:0000256" key="1">
    <source>
        <dbReference type="ARBA" id="ARBA00022679"/>
    </source>
</evidence>